<dbReference type="InterPro" id="IPR023187">
    <property type="entry name" value="Tscrpt_reg_MarR-type_CS"/>
</dbReference>
<dbReference type="Gene3D" id="1.10.10.10">
    <property type="entry name" value="Winged helix-like DNA-binding domain superfamily/Winged helix DNA-binding domain"/>
    <property type="match status" value="1"/>
</dbReference>
<dbReference type="PROSITE" id="PS50995">
    <property type="entry name" value="HTH_MARR_2"/>
    <property type="match status" value="1"/>
</dbReference>
<name>A0ABN6EHZ1_9BACT</name>
<dbReference type="Pfam" id="PF01047">
    <property type="entry name" value="MarR"/>
    <property type="match status" value="1"/>
</dbReference>
<sequence>MNKNCICRIRNVYRAIAAFETEFQKQLGLNINEATMLCIVSEKENISSGEIAEEMELSNSNASKVIASLEKSGYIHRKLCKEDKRCMRFTITKEGEELLAKVNCERFQLPENLTNLSVD</sequence>
<dbReference type="SMART" id="SM00347">
    <property type="entry name" value="HTH_MARR"/>
    <property type="match status" value="1"/>
</dbReference>
<dbReference type="PANTHER" id="PTHR42756">
    <property type="entry name" value="TRANSCRIPTIONAL REGULATOR, MARR"/>
    <property type="match status" value="1"/>
</dbReference>
<dbReference type="InterPro" id="IPR036390">
    <property type="entry name" value="WH_DNA-bd_sf"/>
</dbReference>
<dbReference type="EMBL" id="AP024484">
    <property type="protein sequence ID" value="BCS84755.1"/>
    <property type="molecule type" value="Genomic_DNA"/>
</dbReference>
<proteinExistence type="predicted"/>
<dbReference type="RefSeq" id="WP_207154947.1">
    <property type="nucleotide sequence ID" value="NZ_AP024484.1"/>
</dbReference>
<keyword evidence="1" id="KW-0805">Transcription regulation</keyword>
<dbReference type="PROSITE" id="PS01117">
    <property type="entry name" value="HTH_MARR_1"/>
    <property type="match status" value="1"/>
</dbReference>
<dbReference type="PANTHER" id="PTHR42756:SF1">
    <property type="entry name" value="TRANSCRIPTIONAL REPRESSOR OF EMRAB OPERON"/>
    <property type="match status" value="1"/>
</dbReference>
<evidence type="ECO:0000256" key="1">
    <source>
        <dbReference type="ARBA" id="ARBA00023015"/>
    </source>
</evidence>
<keyword evidence="3" id="KW-0804">Transcription</keyword>
<keyword evidence="2" id="KW-0238">DNA-binding</keyword>
<evidence type="ECO:0000259" key="4">
    <source>
        <dbReference type="PROSITE" id="PS50995"/>
    </source>
</evidence>
<evidence type="ECO:0000313" key="5">
    <source>
        <dbReference type="EMBL" id="BCS84755.1"/>
    </source>
</evidence>
<dbReference type="InterPro" id="IPR000835">
    <property type="entry name" value="HTH_MarR-typ"/>
</dbReference>
<evidence type="ECO:0000313" key="6">
    <source>
        <dbReference type="Proteomes" id="UP001319045"/>
    </source>
</evidence>
<evidence type="ECO:0000256" key="2">
    <source>
        <dbReference type="ARBA" id="ARBA00023125"/>
    </source>
</evidence>
<accession>A0ABN6EHZ1</accession>
<dbReference type="InterPro" id="IPR036388">
    <property type="entry name" value="WH-like_DNA-bd_sf"/>
</dbReference>
<reference evidence="5 6" key="1">
    <citation type="journal article" date="2022" name="Int. J. Syst. Evol. Microbiol.">
        <title>Prevotella herbatica sp. nov., a plant polysaccharide-decomposing anaerobic bacterium isolated from a methanogenic reactor.</title>
        <authorList>
            <person name="Uek A."/>
            <person name="Tonouchi A."/>
            <person name="Kaku N."/>
            <person name="Ueki K."/>
        </authorList>
    </citation>
    <scope>NUCLEOTIDE SEQUENCE [LARGE SCALE GENOMIC DNA]</scope>
    <source>
        <strain evidence="5 6">WR041</strain>
    </source>
</reference>
<dbReference type="SUPFAM" id="SSF46785">
    <property type="entry name" value="Winged helix' DNA-binding domain"/>
    <property type="match status" value="1"/>
</dbReference>
<keyword evidence="6" id="KW-1185">Reference proteome</keyword>
<feature type="domain" description="HTH marR-type" evidence="4">
    <location>
        <begin position="1"/>
        <end position="119"/>
    </location>
</feature>
<dbReference type="PRINTS" id="PR00598">
    <property type="entry name" value="HTHMARR"/>
</dbReference>
<protein>
    <submittedName>
        <fullName evidence="5">MarR family transcriptional regulator</fullName>
    </submittedName>
</protein>
<evidence type="ECO:0000256" key="3">
    <source>
        <dbReference type="ARBA" id="ARBA00023163"/>
    </source>
</evidence>
<dbReference type="Proteomes" id="UP001319045">
    <property type="component" value="Chromosome"/>
</dbReference>
<organism evidence="5 6">
    <name type="scientific">Prevotella herbatica</name>
    <dbReference type="NCBI Taxonomy" id="2801997"/>
    <lineage>
        <taxon>Bacteria</taxon>
        <taxon>Pseudomonadati</taxon>
        <taxon>Bacteroidota</taxon>
        <taxon>Bacteroidia</taxon>
        <taxon>Bacteroidales</taxon>
        <taxon>Prevotellaceae</taxon>
        <taxon>Prevotella</taxon>
    </lineage>
</organism>
<gene>
    <name evidence="5" type="ORF">prwr041_06480</name>
</gene>